<accession>A0A3N8R1Y4</accession>
<evidence type="ECO:0000313" key="1">
    <source>
        <dbReference type="EMBL" id="RQT29942.1"/>
    </source>
</evidence>
<dbReference type="Proteomes" id="UP000269271">
    <property type="component" value="Unassembled WGS sequence"/>
</dbReference>
<reference evidence="1 2" key="1">
    <citation type="submission" date="2018-08" db="EMBL/GenBank/DDBJ databases">
        <title>Comparative analysis of Burkholderia isolates from Puerto Rico.</title>
        <authorList>
            <person name="Hall C."/>
            <person name="Sahl J."/>
            <person name="Wagner D."/>
        </authorList>
    </citation>
    <scope>NUCLEOTIDE SEQUENCE [LARGE SCALE GENOMIC DNA]</scope>
    <source>
        <strain evidence="1 2">Bp9001</strain>
    </source>
</reference>
<gene>
    <name evidence="1" type="ORF">DF037_12660</name>
</gene>
<organism evidence="1 2">
    <name type="scientific">Burkholderia contaminans</name>
    <dbReference type="NCBI Taxonomy" id="488447"/>
    <lineage>
        <taxon>Bacteria</taxon>
        <taxon>Pseudomonadati</taxon>
        <taxon>Pseudomonadota</taxon>
        <taxon>Betaproteobacteria</taxon>
        <taxon>Burkholderiales</taxon>
        <taxon>Burkholderiaceae</taxon>
        <taxon>Burkholderia</taxon>
        <taxon>Burkholderia cepacia complex</taxon>
    </lineage>
</organism>
<proteinExistence type="predicted"/>
<dbReference type="EMBL" id="QTQX01000007">
    <property type="protein sequence ID" value="RQT29942.1"/>
    <property type="molecule type" value="Genomic_DNA"/>
</dbReference>
<dbReference type="AlphaFoldDB" id="A0A3N8R1Y4"/>
<evidence type="ECO:0000313" key="2">
    <source>
        <dbReference type="Proteomes" id="UP000269271"/>
    </source>
</evidence>
<protein>
    <submittedName>
        <fullName evidence="1">Uncharacterized protein</fullName>
    </submittedName>
</protein>
<comment type="caution">
    <text evidence="1">The sequence shown here is derived from an EMBL/GenBank/DDBJ whole genome shotgun (WGS) entry which is preliminary data.</text>
</comment>
<name>A0A3N8R1Y4_9BURK</name>
<sequence length="76" mass="8406">MFVIVNDQLNIYSHRAGERVVIFNLSVTPRPARIAIPIIGNKVIGNCKHDFWVVIECTHESIFGTGYIGGDRAAHG</sequence>